<dbReference type="InterPro" id="IPR001128">
    <property type="entry name" value="Cyt_P450"/>
</dbReference>
<proteinExistence type="inferred from homology"/>
<evidence type="ECO:0000256" key="2">
    <source>
        <dbReference type="ARBA" id="ARBA00010617"/>
    </source>
</evidence>
<evidence type="ECO:0000313" key="8">
    <source>
        <dbReference type="EMBL" id="OWP01101.1"/>
    </source>
</evidence>
<dbReference type="STRING" id="503106.A0A218YZ66"/>
<dbReference type="PANTHER" id="PTHR24305:SF210">
    <property type="entry name" value="CYTOCHROME P450 MONOOXYGENASE ASQL-RELATED"/>
    <property type="match status" value="1"/>
</dbReference>
<evidence type="ECO:0000313" key="9">
    <source>
        <dbReference type="Proteomes" id="UP000242519"/>
    </source>
</evidence>
<reference evidence="8 9" key="1">
    <citation type="submission" date="2017-04" db="EMBL/GenBank/DDBJ databases">
        <title>Draft genome sequence of Marssonina coronaria NL1: causal agent of apple blotch.</title>
        <authorList>
            <person name="Cheng Q."/>
        </authorList>
    </citation>
    <scope>NUCLEOTIDE SEQUENCE [LARGE SCALE GENOMIC DNA]</scope>
    <source>
        <strain evidence="8 9">NL1</strain>
    </source>
</reference>
<dbReference type="Proteomes" id="UP000242519">
    <property type="component" value="Unassembled WGS sequence"/>
</dbReference>
<feature type="binding site" description="axial binding residue" evidence="6">
    <location>
        <position position="446"/>
    </location>
    <ligand>
        <name>heme</name>
        <dbReference type="ChEBI" id="CHEBI:30413"/>
    </ligand>
    <ligandPart>
        <name>Fe</name>
        <dbReference type="ChEBI" id="CHEBI:18248"/>
    </ligandPart>
</feature>
<dbReference type="PRINTS" id="PR00463">
    <property type="entry name" value="EP450I"/>
</dbReference>
<keyword evidence="9" id="KW-1185">Reference proteome</keyword>
<comment type="similarity">
    <text evidence="2 7">Belongs to the cytochrome P450 family.</text>
</comment>
<dbReference type="PROSITE" id="PS00086">
    <property type="entry name" value="CYTOCHROME_P450"/>
    <property type="match status" value="1"/>
</dbReference>
<protein>
    <recommendedName>
        <fullName evidence="10">Cytochrome P450</fullName>
    </recommendedName>
</protein>
<keyword evidence="3 6" id="KW-0349">Heme</keyword>
<sequence length="524" mass="58510">MALLSQLSPSSILGTLLLLLLARVAITSLRRLLFHPLSSIPGPFSNALSELPATLALVSGNQHVYYRALHERYGPVVRVSPDEVSFVSVEARDEIYGFRKGRALMEKSPIFLGAVRKVDGCTGVSLALDAEHTRQRRALGYLFTNSALLQEEHLLHVHVRKLMDVFEKAAVESRALDFSSWFTYVAFDVMGDLCFSSPFGCLSQASSTEWSTSVINVFVAATWTQGIRRLSGVGTYFETLLTYLFIPSAAAKWRTTHLSNARAATRRRLANGDHSHPDFISQILSNSSSKKELTPTEIELNMALFISAGTDTTATTLTGWTWYICAHPLIYRRLTQEVRDAFESEEEIGWEGVRKLRLLEATLLEALRLFPPSAASQQRIVPAGGATIDGFFIPGGKTVAVSPWASTRSNLNFHRPDDFIPDRWLDEGKEDKLAASVPFGNGPRVCVGRNLALMEMLIITASLLWRFEVEVCAGEFEERNARWGELDSGRMRTQKVFHSMTKPALWVRLEKVRRRASEGPTMER</sequence>
<dbReference type="GO" id="GO:0020037">
    <property type="term" value="F:heme binding"/>
    <property type="evidence" value="ECO:0007669"/>
    <property type="project" value="InterPro"/>
</dbReference>
<dbReference type="SUPFAM" id="SSF48264">
    <property type="entry name" value="Cytochrome P450"/>
    <property type="match status" value="1"/>
</dbReference>
<dbReference type="InterPro" id="IPR017972">
    <property type="entry name" value="Cyt_P450_CS"/>
</dbReference>
<dbReference type="AlphaFoldDB" id="A0A218YZ66"/>
<dbReference type="PANTHER" id="PTHR24305">
    <property type="entry name" value="CYTOCHROME P450"/>
    <property type="match status" value="1"/>
</dbReference>
<dbReference type="GO" id="GO:0005506">
    <property type="term" value="F:iron ion binding"/>
    <property type="evidence" value="ECO:0007669"/>
    <property type="project" value="InterPro"/>
</dbReference>
<name>A0A218YZ66_9HELO</name>
<accession>A0A218YZ66</accession>
<keyword evidence="5 6" id="KW-0408">Iron</keyword>
<dbReference type="EMBL" id="MZNU01000291">
    <property type="protein sequence ID" value="OWP01101.1"/>
    <property type="molecule type" value="Genomic_DNA"/>
</dbReference>
<dbReference type="Pfam" id="PF00067">
    <property type="entry name" value="p450"/>
    <property type="match status" value="1"/>
</dbReference>
<dbReference type="PRINTS" id="PR00385">
    <property type="entry name" value="P450"/>
</dbReference>
<dbReference type="InterPro" id="IPR002401">
    <property type="entry name" value="Cyt_P450_E_grp-I"/>
</dbReference>
<dbReference type="InterPro" id="IPR036396">
    <property type="entry name" value="Cyt_P450_sf"/>
</dbReference>
<evidence type="ECO:0000256" key="5">
    <source>
        <dbReference type="ARBA" id="ARBA00023004"/>
    </source>
</evidence>
<evidence type="ECO:0000256" key="7">
    <source>
        <dbReference type="RuleBase" id="RU000461"/>
    </source>
</evidence>
<dbReference type="OrthoDB" id="1470350at2759"/>
<dbReference type="GO" id="GO:0016705">
    <property type="term" value="F:oxidoreductase activity, acting on paired donors, with incorporation or reduction of molecular oxygen"/>
    <property type="evidence" value="ECO:0007669"/>
    <property type="project" value="InterPro"/>
</dbReference>
<dbReference type="GO" id="GO:0004497">
    <property type="term" value="F:monooxygenase activity"/>
    <property type="evidence" value="ECO:0007669"/>
    <property type="project" value="UniProtKB-KW"/>
</dbReference>
<comment type="caution">
    <text evidence="8">The sequence shown here is derived from an EMBL/GenBank/DDBJ whole genome shotgun (WGS) entry which is preliminary data.</text>
</comment>
<dbReference type="InterPro" id="IPR050121">
    <property type="entry name" value="Cytochrome_P450_monoxygenase"/>
</dbReference>
<keyword evidence="7" id="KW-0560">Oxidoreductase</keyword>
<gene>
    <name evidence="8" type="ORF">B2J93_6551</name>
</gene>
<evidence type="ECO:0008006" key="10">
    <source>
        <dbReference type="Google" id="ProtNLM"/>
    </source>
</evidence>
<dbReference type="Gene3D" id="1.10.630.10">
    <property type="entry name" value="Cytochrome P450"/>
    <property type="match status" value="1"/>
</dbReference>
<comment type="cofactor">
    <cofactor evidence="1 6">
        <name>heme</name>
        <dbReference type="ChEBI" id="CHEBI:30413"/>
    </cofactor>
</comment>
<organism evidence="8 9">
    <name type="scientific">Diplocarpon coronariae</name>
    <dbReference type="NCBI Taxonomy" id="2795749"/>
    <lineage>
        <taxon>Eukaryota</taxon>
        <taxon>Fungi</taxon>
        <taxon>Dikarya</taxon>
        <taxon>Ascomycota</taxon>
        <taxon>Pezizomycotina</taxon>
        <taxon>Leotiomycetes</taxon>
        <taxon>Helotiales</taxon>
        <taxon>Drepanopezizaceae</taxon>
        <taxon>Diplocarpon</taxon>
    </lineage>
</organism>
<evidence type="ECO:0000256" key="3">
    <source>
        <dbReference type="ARBA" id="ARBA00022617"/>
    </source>
</evidence>
<dbReference type="InParanoid" id="A0A218YZ66"/>
<evidence type="ECO:0000256" key="6">
    <source>
        <dbReference type="PIRSR" id="PIRSR602401-1"/>
    </source>
</evidence>
<keyword evidence="7" id="KW-0503">Monooxygenase</keyword>
<keyword evidence="4 6" id="KW-0479">Metal-binding</keyword>
<evidence type="ECO:0000256" key="1">
    <source>
        <dbReference type="ARBA" id="ARBA00001971"/>
    </source>
</evidence>
<evidence type="ECO:0000256" key="4">
    <source>
        <dbReference type="ARBA" id="ARBA00022723"/>
    </source>
</evidence>